<dbReference type="WBParaSite" id="Hba_05191">
    <property type="protein sequence ID" value="Hba_05191"/>
    <property type="gene ID" value="Hba_05191"/>
</dbReference>
<keyword evidence="1" id="KW-0812">Transmembrane</keyword>
<evidence type="ECO:0000256" key="1">
    <source>
        <dbReference type="SAM" id="Phobius"/>
    </source>
</evidence>
<accession>A0A1I7WJP6</accession>
<dbReference type="AlphaFoldDB" id="A0A1I7WJP6"/>
<reference evidence="3" key="1">
    <citation type="submission" date="2016-11" db="UniProtKB">
        <authorList>
            <consortium name="WormBaseParasite"/>
        </authorList>
    </citation>
    <scope>IDENTIFICATION</scope>
</reference>
<keyword evidence="2" id="KW-1185">Reference proteome</keyword>
<keyword evidence="1" id="KW-0472">Membrane</keyword>
<feature type="transmembrane region" description="Helical" evidence="1">
    <location>
        <begin position="12"/>
        <end position="28"/>
    </location>
</feature>
<organism evidence="2 3">
    <name type="scientific">Heterorhabditis bacteriophora</name>
    <name type="common">Entomopathogenic nematode worm</name>
    <dbReference type="NCBI Taxonomy" id="37862"/>
    <lineage>
        <taxon>Eukaryota</taxon>
        <taxon>Metazoa</taxon>
        <taxon>Ecdysozoa</taxon>
        <taxon>Nematoda</taxon>
        <taxon>Chromadorea</taxon>
        <taxon>Rhabditida</taxon>
        <taxon>Rhabditina</taxon>
        <taxon>Rhabditomorpha</taxon>
        <taxon>Strongyloidea</taxon>
        <taxon>Heterorhabditidae</taxon>
        <taxon>Heterorhabditis</taxon>
    </lineage>
</organism>
<sequence>MICTYFSLISDFMFILNFHFGKIFVFFLNNNLTLHLHIFSSVRPIFFRLIWIILITDRLILADQNWQLSNYKNFLYLRRLFKSICQINYYVFSAYDQRHTVTDKYLRHPEGSYFIIFLHELFYVQYHFTFLLKIRLIRIYRDSVVDVYITAIFCSNFVQHS</sequence>
<evidence type="ECO:0000313" key="3">
    <source>
        <dbReference type="WBParaSite" id="Hba_05191"/>
    </source>
</evidence>
<keyword evidence="1" id="KW-1133">Transmembrane helix</keyword>
<name>A0A1I7WJP6_HETBA</name>
<proteinExistence type="predicted"/>
<evidence type="ECO:0000313" key="2">
    <source>
        <dbReference type="Proteomes" id="UP000095283"/>
    </source>
</evidence>
<dbReference type="Proteomes" id="UP000095283">
    <property type="component" value="Unplaced"/>
</dbReference>
<protein>
    <submittedName>
        <fullName evidence="3">Secreted protein</fullName>
    </submittedName>
</protein>